<dbReference type="Proteomes" id="UP000198752">
    <property type="component" value="Unassembled WGS sequence"/>
</dbReference>
<dbReference type="STRING" id="269670.SAMN02982927_00690"/>
<evidence type="ECO:0000256" key="1">
    <source>
        <dbReference type="ARBA" id="ARBA00004328"/>
    </source>
</evidence>
<evidence type="ECO:0000259" key="4">
    <source>
        <dbReference type="Pfam" id="PF05065"/>
    </source>
</evidence>
<organism evidence="5 6">
    <name type="scientific">Sporolactobacillus nakayamae</name>
    <dbReference type="NCBI Taxonomy" id="269670"/>
    <lineage>
        <taxon>Bacteria</taxon>
        <taxon>Bacillati</taxon>
        <taxon>Bacillota</taxon>
        <taxon>Bacilli</taxon>
        <taxon>Bacillales</taxon>
        <taxon>Sporolactobacillaceae</taxon>
        <taxon>Sporolactobacillus</taxon>
    </lineage>
</organism>
<dbReference type="SUPFAM" id="SSF56563">
    <property type="entry name" value="Major capsid protein gp5"/>
    <property type="match status" value="1"/>
</dbReference>
<sequence length="417" mass="45920">MAKKNTDYRLNLNLQYFGAKTLEEINKRKTEIRSLLEGEDTVDLEALEKELRDLNDQQLAIEKRQRLLKEAEAINNGTPPAGETRTIETFNNKPPEQRETETVETPQTETLEQREERGKLLKENRSVTVSSSNIILPRTDSNTINPTFNQVSSLIDRVKQVPLVGGESFRQPYVKDYGTGDYTAEGADYNETDPSFGYAEIAKTKVTAYTECSEELIKLPNADYEGQIIGGVNTAIRKKITREILVGDGSTGHLVGIFSAAAAAIDAAKDKEISAIDNTTLDEIIYSFGGDEDVEDASVLILNKQDLKAFSKVRDNNGNKFYTIVNHGNTGTIDGVPFIINSACKAVSDPATTAGQYLMAYGPLSNYSLAIFSNLDVQRSTDYKFKQGICAHRGDIFSGGNVTSKNGFLRVKKVLAG</sequence>
<evidence type="ECO:0000313" key="6">
    <source>
        <dbReference type="Proteomes" id="UP000198752"/>
    </source>
</evidence>
<feature type="domain" description="Phage capsid-like C-terminal" evidence="4">
    <location>
        <begin position="135"/>
        <end position="411"/>
    </location>
</feature>
<evidence type="ECO:0000256" key="3">
    <source>
        <dbReference type="SAM" id="MobiDB-lite"/>
    </source>
</evidence>
<dbReference type="AlphaFoldDB" id="A0A1I2P4W8"/>
<protein>
    <submittedName>
        <fullName evidence="5">Phage major capsid protein, HK97 family</fullName>
    </submittedName>
</protein>
<dbReference type="Gene3D" id="3.30.2400.10">
    <property type="entry name" value="Major capsid protein gp5"/>
    <property type="match status" value="1"/>
</dbReference>
<keyword evidence="6" id="KW-1185">Reference proteome</keyword>
<dbReference type="OrthoDB" id="411118at2"/>
<keyword evidence="2" id="KW-0175">Coiled coil</keyword>
<feature type="coiled-coil region" evidence="2">
    <location>
        <begin position="37"/>
        <end position="74"/>
    </location>
</feature>
<dbReference type="Pfam" id="PF05065">
    <property type="entry name" value="Phage_capsid"/>
    <property type="match status" value="1"/>
</dbReference>
<gene>
    <name evidence="5" type="ORF">SAMN02982927_00690</name>
</gene>
<dbReference type="InterPro" id="IPR054612">
    <property type="entry name" value="Phage_capsid-like_C"/>
</dbReference>
<proteinExistence type="predicted"/>
<reference evidence="6" key="1">
    <citation type="submission" date="2016-10" db="EMBL/GenBank/DDBJ databases">
        <authorList>
            <person name="Varghese N."/>
            <person name="Submissions S."/>
        </authorList>
    </citation>
    <scope>NUCLEOTIDE SEQUENCE [LARGE SCALE GENOMIC DNA]</scope>
    <source>
        <strain evidence="6">ATCC 700379</strain>
    </source>
</reference>
<feature type="region of interest" description="Disordered" evidence="3">
    <location>
        <begin position="75"/>
        <end position="110"/>
    </location>
</feature>
<name>A0A1I2P4W8_9BACL</name>
<dbReference type="EMBL" id="FOOY01000004">
    <property type="protein sequence ID" value="SFG10520.1"/>
    <property type="molecule type" value="Genomic_DNA"/>
</dbReference>
<accession>A0A1I2P4W8</accession>
<evidence type="ECO:0000313" key="5">
    <source>
        <dbReference type="EMBL" id="SFG10520.1"/>
    </source>
</evidence>
<dbReference type="NCBIfam" id="TIGR01554">
    <property type="entry name" value="major_cap_HK97"/>
    <property type="match status" value="1"/>
</dbReference>
<dbReference type="RefSeq" id="WP_093670088.1">
    <property type="nucleotide sequence ID" value="NZ_FOOY01000004.1"/>
</dbReference>
<evidence type="ECO:0000256" key="2">
    <source>
        <dbReference type="SAM" id="Coils"/>
    </source>
</evidence>
<comment type="subcellular location">
    <subcellularLocation>
        <location evidence="1">Virion</location>
    </subcellularLocation>
</comment>
<dbReference type="InterPro" id="IPR024455">
    <property type="entry name" value="Phage_capsid"/>
</dbReference>